<evidence type="ECO:0000259" key="1">
    <source>
        <dbReference type="PROSITE" id="PS50181"/>
    </source>
</evidence>
<evidence type="ECO:0000313" key="3">
    <source>
        <dbReference type="Proteomes" id="UP001595075"/>
    </source>
</evidence>
<protein>
    <recommendedName>
        <fullName evidence="1">F-box domain-containing protein</fullName>
    </recommendedName>
</protein>
<evidence type="ECO:0000313" key="2">
    <source>
        <dbReference type="EMBL" id="KAL2066210.1"/>
    </source>
</evidence>
<reference evidence="2 3" key="1">
    <citation type="journal article" date="2024" name="Commun. Biol.">
        <title>Comparative genomic analysis of thermophilic fungi reveals convergent evolutionary adaptations and gene losses.</title>
        <authorList>
            <person name="Steindorff A.S."/>
            <person name="Aguilar-Pontes M.V."/>
            <person name="Robinson A.J."/>
            <person name="Andreopoulos B."/>
            <person name="LaButti K."/>
            <person name="Kuo A."/>
            <person name="Mondo S."/>
            <person name="Riley R."/>
            <person name="Otillar R."/>
            <person name="Haridas S."/>
            <person name="Lipzen A."/>
            <person name="Grimwood J."/>
            <person name="Schmutz J."/>
            <person name="Clum A."/>
            <person name="Reid I.D."/>
            <person name="Moisan M.C."/>
            <person name="Butler G."/>
            <person name="Nguyen T.T.M."/>
            <person name="Dewar K."/>
            <person name="Conant G."/>
            <person name="Drula E."/>
            <person name="Henrissat B."/>
            <person name="Hansel C."/>
            <person name="Singer S."/>
            <person name="Hutchinson M.I."/>
            <person name="de Vries R.P."/>
            <person name="Natvig D.O."/>
            <person name="Powell A.J."/>
            <person name="Tsang A."/>
            <person name="Grigoriev I.V."/>
        </authorList>
    </citation>
    <scope>NUCLEOTIDE SEQUENCE [LARGE SCALE GENOMIC DNA]</scope>
    <source>
        <strain evidence="2 3">CBS 494.80</strain>
    </source>
</reference>
<dbReference type="InterPro" id="IPR036047">
    <property type="entry name" value="F-box-like_dom_sf"/>
</dbReference>
<keyword evidence="3" id="KW-1185">Reference proteome</keyword>
<dbReference type="EMBL" id="JAZHXI010000011">
    <property type="protein sequence ID" value="KAL2066210.1"/>
    <property type="molecule type" value="Genomic_DNA"/>
</dbReference>
<dbReference type="SUPFAM" id="SSF81383">
    <property type="entry name" value="F-box domain"/>
    <property type="match status" value="1"/>
</dbReference>
<dbReference type="SUPFAM" id="SSF82171">
    <property type="entry name" value="DPP6 N-terminal domain-like"/>
    <property type="match status" value="1"/>
</dbReference>
<dbReference type="Proteomes" id="UP001595075">
    <property type="component" value="Unassembled WGS sequence"/>
</dbReference>
<comment type="caution">
    <text evidence="2">The sequence shown here is derived from an EMBL/GenBank/DDBJ whole genome shotgun (WGS) entry which is preliminary data.</text>
</comment>
<sequence>MASNRVLVDALASLTNPDGTVQEGERKLALGALVLQLNESEVISLRIRLNLIPTPDPVARLPFEIPCRMLKYLDLEDSIALRLVCRDWNRRFSSLDFCKAMVKWHFPAKYTAYTEESKQLAIEFEAMNVSGVTNDLSGKQEEDATTKIQKTTTKDDTAGKLDLRQQDAELRLNSWLERAVRYRIRRMRGQSEYTSISRLTHDLFGNSECGSQYCNGRVGQFKDLQTIQVWSLRNNTNEQFTSPQREMIDPYWELSDCFVVALSRSRSTVYAWPLESPGSPFRDNPHSQRLPNAIRKFFVSGDRVAFYLSNEEVYIWTIGSSLVAIPPDKTRGLVYAVVFHPSKQDTFFICTGSHVIDRDGDESPDTFRGRTTASLEMRRTRFHFYEYEGTNIKSRFTAYLNSTRWNAYPKTAIHTLHDNVIGISNLCGFRKLLPTQSRDAYDDLPSSDTNYSEDTIDEFGVEDENEEGSDLFRSERSFLEFDMDTKQFQCHNYYDPSREGDRMYQKSIRTFIWRNQTIIVADGLPNGLHRPKNATQYAVSWPELADGTSETPNVLLTAVNHLPGRISKEIYWYREDASHLTIKHRSPPSEHDRKHMVAFHYAGGPEIVEYIKASKRGGRYPCSEVKKVRGDDDFMVLCLDDYVVVWSFGPVIRPLVPLSDLPPMVYRSPPRLVRPSS</sequence>
<dbReference type="PROSITE" id="PS50181">
    <property type="entry name" value="FBOX"/>
    <property type="match status" value="1"/>
</dbReference>
<proteinExistence type="predicted"/>
<accession>A0ABR4C8H0</accession>
<gene>
    <name evidence="2" type="ORF">VTL71DRAFT_2281</name>
</gene>
<feature type="domain" description="F-box" evidence="1">
    <location>
        <begin position="55"/>
        <end position="89"/>
    </location>
</feature>
<dbReference type="InterPro" id="IPR001810">
    <property type="entry name" value="F-box_dom"/>
</dbReference>
<name>A0ABR4C8H0_9HELO</name>
<organism evidence="2 3">
    <name type="scientific">Oculimacula yallundae</name>
    <dbReference type="NCBI Taxonomy" id="86028"/>
    <lineage>
        <taxon>Eukaryota</taxon>
        <taxon>Fungi</taxon>
        <taxon>Dikarya</taxon>
        <taxon>Ascomycota</taxon>
        <taxon>Pezizomycotina</taxon>
        <taxon>Leotiomycetes</taxon>
        <taxon>Helotiales</taxon>
        <taxon>Ploettnerulaceae</taxon>
        <taxon>Oculimacula</taxon>
    </lineage>
</organism>
<dbReference type="Gene3D" id="1.20.1280.50">
    <property type="match status" value="1"/>
</dbReference>